<dbReference type="EMBL" id="BMAW01098236">
    <property type="protein sequence ID" value="GFS83763.1"/>
    <property type="molecule type" value="Genomic_DNA"/>
</dbReference>
<dbReference type="Proteomes" id="UP000887013">
    <property type="component" value="Unassembled WGS sequence"/>
</dbReference>
<proteinExistence type="predicted"/>
<dbReference type="SUPFAM" id="SSF55797">
    <property type="entry name" value="PR-1-like"/>
    <property type="match status" value="1"/>
</dbReference>
<feature type="signal peptide" evidence="1">
    <location>
        <begin position="1"/>
        <end position="20"/>
    </location>
</feature>
<dbReference type="OrthoDB" id="414826at2759"/>
<comment type="caution">
    <text evidence="2">The sequence shown here is derived from an EMBL/GenBank/DDBJ whole genome shotgun (WGS) entry which is preliminary data.</text>
</comment>
<name>A0A8X6MY27_NEPPI</name>
<evidence type="ECO:0000313" key="2">
    <source>
        <dbReference type="EMBL" id="GFS83763.1"/>
    </source>
</evidence>
<reference evidence="2" key="1">
    <citation type="submission" date="2020-08" db="EMBL/GenBank/DDBJ databases">
        <title>Multicomponent nature underlies the extraordinary mechanical properties of spider dragline silk.</title>
        <authorList>
            <person name="Kono N."/>
            <person name="Nakamura H."/>
            <person name="Mori M."/>
            <person name="Yoshida Y."/>
            <person name="Ohtoshi R."/>
            <person name="Malay A.D."/>
            <person name="Moran D.A.P."/>
            <person name="Tomita M."/>
            <person name="Numata K."/>
            <person name="Arakawa K."/>
        </authorList>
    </citation>
    <scope>NUCLEOTIDE SEQUENCE</scope>
</reference>
<evidence type="ECO:0000256" key="1">
    <source>
        <dbReference type="SAM" id="SignalP"/>
    </source>
</evidence>
<keyword evidence="3" id="KW-1185">Reference proteome</keyword>
<evidence type="ECO:0008006" key="4">
    <source>
        <dbReference type="Google" id="ProtNLM"/>
    </source>
</evidence>
<dbReference type="AlphaFoldDB" id="A0A8X6MY27"/>
<sequence>MKIHCNIIICLCVFFGLIHSSKVRKDDNHLNISKELHFRLLSDEDILSLHNDPLSDEEILIDYGELMDTDSMIDEIAEERLHHQMYRREYPKRGYTEELKKKMLDDHNLYRSNITPPASNMEFMVKFPTFLLS</sequence>
<organism evidence="2 3">
    <name type="scientific">Nephila pilipes</name>
    <name type="common">Giant wood spider</name>
    <name type="synonym">Nephila maculata</name>
    <dbReference type="NCBI Taxonomy" id="299642"/>
    <lineage>
        <taxon>Eukaryota</taxon>
        <taxon>Metazoa</taxon>
        <taxon>Ecdysozoa</taxon>
        <taxon>Arthropoda</taxon>
        <taxon>Chelicerata</taxon>
        <taxon>Arachnida</taxon>
        <taxon>Araneae</taxon>
        <taxon>Araneomorphae</taxon>
        <taxon>Entelegynae</taxon>
        <taxon>Araneoidea</taxon>
        <taxon>Nephilidae</taxon>
        <taxon>Nephila</taxon>
    </lineage>
</organism>
<accession>A0A8X6MY27</accession>
<evidence type="ECO:0000313" key="3">
    <source>
        <dbReference type="Proteomes" id="UP000887013"/>
    </source>
</evidence>
<keyword evidence="1" id="KW-0732">Signal</keyword>
<gene>
    <name evidence="2" type="ORF">NPIL_496631</name>
</gene>
<dbReference type="InterPro" id="IPR035940">
    <property type="entry name" value="CAP_sf"/>
</dbReference>
<feature type="chain" id="PRO_5036504134" description="Spider venom protein" evidence="1">
    <location>
        <begin position="21"/>
        <end position="133"/>
    </location>
</feature>
<protein>
    <recommendedName>
        <fullName evidence="4">Spider venom protein</fullName>
    </recommendedName>
</protein>